<dbReference type="InterPro" id="IPR036388">
    <property type="entry name" value="WH-like_DNA-bd_sf"/>
</dbReference>
<comment type="caution">
    <text evidence="2">The sequence shown here is derived from an EMBL/GenBank/DDBJ whole genome shotgun (WGS) entry which is preliminary data.</text>
</comment>
<keyword evidence="5" id="KW-1185">Reference proteome</keyword>
<dbReference type="InterPro" id="IPR011213">
    <property type="entry name" value="NMN_biosyn"/>
</dbReference>
<dbReference type="OrthoDB" id="542521at2"/>
<organism evidence="2 4">
    <name type="scientific">Ignatzschineria cameli</name>
    <dbReference type="NCBI Taxonomy" id="2182793"/>
    <lineage>
        <taxon>Bacteria</taxon>
        <taxon>Pseudomonadati</taxon>
        <taxon>Pseudomonadota</taxon>
        <taxon>Gammaproteobacteria</taxon>
        <taxon>Cardiobacteriales</taxon>
        <taxon>Ignatzschineriaceae</taxon>
        <taxon>Ignatzschineria</taxon>
    </lineage>
</organism>
<protein>
    <recommendedName>
        <fullName evidence="1">NrtR DNA-binding winged helix domain-containing protein</fullName>
    </recommendedName>
</protein>
<evidence type="ECO:0000313" key="4">
    <source>
        <dbReference type="Proteomes" id="UP000245059"/>
    </source>
</evidence>
<evidence type="ECO:0000259" key="1">
    <source>
        <dbReference type="Pfam" id="PF21906"/>
    </source>
</evidence>
<dbReference type="InterPro" id="IPR036390">
    <property type="entry name" value="WH_DNA-bd_sf"/>
</dbReference>
<reference evidence="4 5" key="2">
    <citation type="submission" date="2018-05" db="EMBL/GenBank/DDBJ databases">
        <title>Ignatzschineria dubaiensis sp. nov., isolated from necrotic foot tissues of dromedaries (Camelus dromedarius) and associated maggots in Dubai, United Arab Emirates.</title>
        <authorList>
            <person name="Tsang C.C."/>
            <person name="Tang J.Y.M."/>
            <person name="Fong J.Y.H."/>
            <person name="Kinne J."/>
            <person name="Lee H.H."/>
            <person name="Joseph M."/>
            <person name="Jose S."/>
            <person name="Schuster R.K."/>
            <person name="Tang Y."/>
            <person name="Sivakumar S."/>
            <person name="Chen J.H.K."/>
            <person name="Teng J.L.L."/>
            <person name="Lau S.K.P."/>
            <person name="Wernery U."/>
            <person name="Woo P.C.Y."/>
        </authorList>
    </citation>
    <scope>NUCLEOTIDE SEQUENCE [LARGE SCALE GENOMIC DNA]</scope>
    <source>
        <strain evidence="4">UAE-HKU57</strain>
        <strain evidence="5">UAE-HKU58</strain>
    </source>
</reference>
<name>A0A2U2ATT6_9GAMM</name>
<feature type="domain" description="NrtR DNA-binding winged helix" evidence="1">
    <location>
        <begin position="235"/>
        <end position="295"/>
    </location>
</feature>
<dbReference type="Gene3D" id="1.10.10.10">
    <property type="entry name" value="Winged helix-like DNA-binding domain superfamily/Winged helix DNA-binding domain"/>
    <property type="match status" value="1"/>
</dbReference>
<dbReference type="Proteomes" id="UP000245059">
    <property type="component" value="Unassembled WGS sequence"/>
</dbReference>
<evidence type="ECO:0000313" key="5">
    <source>
        <dbReference type="Proteomes" id="UP000245217"/>
    </source>
</evidence>
<dbReference type="RefSeq" id="WP_109201142.1">
    <property type="nucleotide sequence ID" value="NZ_QEWS01000002.1"/>
</dbReference>
<reference evidence="2" key="1">
    <citation type="journal article" date="2018" name="Genome Announc.">
        <title>Ignatzschineria cameli sp. nov., isolated from necrotic foot tissue of dromedaries (Camelus dromedarius) and associated maggots (Wohlfahrtia species) in Dubai.</title>
        <authorList>
            <person name="Tsang C.C."/>
            <person name="Tang J.Y."/>
            <person name="Fong J.Y."/>
            <person name="Kinne J."/>
            <person name="Lee H.H."/>
            <person name="Joseph M."/>
            <person name="Jose S."/>
            <person name="Schuster R.K."/>
            <person name="Tang Y."/>
            <person name="Sivakumar S."/>
            <person name="Chen J.H."/>
            <person name="Teng J.L."/>
            <person name="Lau S.K."/>
            <person name="Wernery U."/>
            <person name="Woo P.C."/>
        </authorList>
    </citation>
    <scope>NUCLEOTIDE SEQUENCE</scope>
    <source>
        <strain evidence="2">UAE-HKU57</strain>
        <strain evidence="3">UAE-HKU58</strain>
    </source>
</reference>
<dbReference type="Pfam" id="PF21906">
    <property type="entry name" value="WHD_NrtR"/>
    <property type="match status" value="1"/>
</dbReference>
<dbReference type="Proteomes" id="UP000245217">
    <property type="component" value="Unassembled WGS sequence"/>
</dbReference>
<evidence type="ECO:0000313" key="2">
    <source>
        <dbReference type="EMBL" id="PWD88134.1"/>
    </source>
</evidence>
<dbReference type="InterPro" id="IPR015797">
    <property type="entry name" value="NUDIX_hydrolase-like_dom_sf"/>
</dbReference>
<dbReference type="AlphaFoldDB" id="A0A2U2ATT6"/>
<dbReference type="EMBL" id="QEWV01000002">
    <property type="protein sequence ID" value="PWD93826.1"/>
    <property type="molecule type" value="Genomic_DNA"/>
</dbReference>
<sequence>MTPFNQRAKEGTTELAAVLISVTQSEAKVLTVESGTLLPNGPLTPIHRSLQAGVREWVETQTGRPLGYVEQLYTFVDTNRKTSSGHYVIYISYLGLVREEPDEEAKVGKSGATWCNWYLYFPWEDHREAPPAFIEETFYPIFRHWINAGNTIAEQRAREQRVKLCWGIAPFAWNEEYALQRYELLYEVGILPEAGADYSTLPETVIGRWMAHDHRRVLASAMARLRAKIKYRPVIFELMPPTFTLLQLQQSIEALGGITLHKQNFRRFITQQELIEETGELDQSGPGRPARLYQFRDDVLLERSLSGSKLPISR</sequence>
<proteinExistence type="predicted"/>
<dbReference type="EMBL" id="QEWW01000001">
    <property type="protein sequence ID" value="PWD88134.1"/>
    <property type="molecule type" value="Genomic_DNA"/>
</dbReference>
<accession>A0A2U2ATT6</accession>
<dbReference type="SUPFAM" id="SSF55811">
    <property type="entry name" value="Nudix"/>
    <property type="match status" value="1"/>
</dbReference>
<dbReference type="SUPFAM" id="SSF46785">
    <property type="entry name" value="Winged helix' DNA-binding domain"/>
    <property type="match status" value="1"/>
</dbReference>
<dbReference type="PIRSF" id="PIRSF019423">
    <property type="entry name" value="NMN_biosyn"/>
    <property type="match status" value="1"/>
</dbReference>
<evidence type="ECO:0000313" key="3">
    <source>
        <dbReference type="EMBL" id="PWD93826.1"/>
    </source>
</evidence>
<dbReference type="Gene3D" id="3.90.79.10">
    <property type="entry name" value="Nucleoside Triphosphate Pyrophosphohydrolase"/>
    <property type="match status" value="1"/>
</dbReference>
<gene>
    <name evidence="2" type="ORF">DC077_02355</name>
    <name evidence="3" type="ORF">DC078_03100</name>
</gene>
<dbReference type="InterPro" id="IPR054105">
    <property type="entry name" value="WHD_NrtR"/>
</dbReference>